<proteinExistence type="predicted"/>
<sequence>MPIRCPGAAPGRVGVGRCGRVRGVADPVREAPAVRGMLAGPGGVRAAPHRVGAGPPGPFAQPCGTGRPLPVAVLGHGGPVGGWKLRPGRPARIYGCGRVRIRNQRGRGGLFTGCALAVRGVGWTAGPPAAPGRRPWRGVRGRVLGWRWVAGSRPRHGRGEAGRGGGAAEAEAEPVEAEPYGHAALGAAWRRGSGAAMRRRSAAAGRPPVRPAGQRGRNAVGHVHLPVYVPHGPSAAPGSEAECPAAVPGTESRVDPGAGPRGRVARPRGPAAGRSAGRCLSRRRPRSPPCRCPCAAPTRRRRTRRPGPAPARRRCSRRRPPGAGPRGPATARCPAPGP</sequence>
<feature type="compositionally biased region" description="Low complexity" evidence="1">
    <location>
        <begin position="326"/>
        <end position="338"/>
    </location>
</feature>
<dbReference type="EMBL" id="CP017316">
    <property type="protein sequence ID" value="AOT61656.1"/>
    <property type="molecule type" value="Genomic_DNA"/>
</dbReference>
<organism evidence="2 3">
    <name type="scientific">Streptomyces rubrolavendulae</name>
    <dbReference type="NCBI Taxonomy" id="285473"/>
    <lineage>
        <taxon>Bacteria</taxon>
        <taxon>Bacillati</taxon>
        <taxon>Actinomycetota</taxon>
        <taxon>Actinomycetes</taxon>
        <taxon>Kitasatosporales</taxon>
        <taxon>Streptomycetaceae</taxon>
        <taxon>Streptomyces</taxon>
    </lineage>
</organism>
<name>A0A1D8G879_9ACTN</name>
<evidence type="ECO:0000313" key="3">
    <source>
        <dbReference type="Proteomes" id="UP000095349"/>
    </source>
</evidence>
<feature type="compositionally biased region" description="Low complexity" evidence="1">
    <location>
        <begin position="256"/>
        <end position="279"/>
    </location>
</feature>
<feature type="compositionally biased region" description="Basic residues" evidence="1">
    <location>
        <begin position="298"/>
        <end position="320"/>
    </location>
</feature>
<reference evidence="2 3" key="1">
    <citation type="submission" date="2016-09" db="EMBL/GenBank/DDBJ databases">
        <title>Streptomyces rubrolavendulae MJM4426 Genome sequencing and assembly.</title>
        <authorList>
            <person name="Kim J.-G."/>
        </authorList>
    </citation>
    <scope>NUCLEOTIDE SEQUENCE [LARGE SCALE GENOMIC DNA]</scope>
    <source>
        <strain evidence="2 3">MJM4426</strain>
    </source>
</reference>
<dbReference type="Proteomes" id="UP000095349">
    <property type="component" value="Chromosome"/>
</dbReference>
<evidence type="ECO:0000313" key="2">
    <source>
        <dbReference type="EMBL" id="AOT61656.1"/>
    </source>
</evidence>
<protein>
    <submittedName>
        <fullName evidence="2">Uncharacterized protein</fullName>
    </submittedName>
</protein>
<evidence type="ECO:0000256" key="1">
    <source>
        <dbReference type="SAM" id="MobiDB-lite"/>
    </source>
</evidence>
<keyword evidence="3" id="KW-1185">Reference proteome</keyword>
<feature type="region of interest" description="Disordered" evidence="1">
    <location>
        <begin position="196"/>
        <end position="217"/>
    </location>
</feature>
<feature type="region of interest" description="Disordered" evidence="1">
    <location>
        <begin position="231"/>
        <end position="338"/>
    </location>
</feature>
<gene>
    <name evidence="2" type="ORF">A4G23_04544</name>
</gene>
<accession>A0A1D8G879</accession>
<dbReference type="AlphaFoldDB" id="A0A1D8G879"/>
<dbReference type="KEGG" id="srn:A4G23_04544"/>